<dbReference type="InterPro" id="IPR023365">
    <property type="entry name" value="Sortase_dom-sf"/>
</dbReference>
<evidence type="ECO:0000256" key="2">
    <source>
        <dbReference type="PIRSR" id="PIRSR605754-1"/>
    </source>
</evidence>
<evidence type="ECO:0000313" key="4">
    <source>
        <dbReference type="Proteomes" id="UP000238650"/>
    </source>
</evidence>
<dbReference type="Pfam" id="PF04203">
    <property type="entry name" value="Sortase"/>
    <property type="match status" value="1"/>
</dbReference>
<feature type="active site" description="Proton donor/acceptor" evidence="2">
    <location>
        <position position="146"/>
    </location>
</feature>
<dbReference type="NCBIfam" id="TIGR01076">
    <property type="entry name" value="sortase_fam"/>
    <property type="match status" value="1"/>
</dbReference>
<reference evidence="3 4" key="1">
    <citation type="journal article" date="2017" name="New Microbes New Infect">
        <title>Genome sequence of 'Leucobacter massiliensis' sp. nov. isolated from human pharynx after travel to the 2014 Hajj.</title>
        <authorList>
            <person name="Leangapichart T."/>
            <person name="Gautret P."/>
            <person name="Nguyen T.T."/>
            <person name="Armstrong N."/>
            <person name="Rolain J.M."/>
        </authorList>
    </citation>
    <scope>NUCLEOTIDE SEQUENCE [LARGE SCALE GENOMIC DNA]</scope>
    <source>
        <strain evidence="3 4">122RC15</strain>
    </source>
</reference>
<accession>A0A2S9QPI7</accession>
<dbReference type="CDD" id="cd05827">
    <property type="entry name" value="Sortase_C"/>
    <property type="match status" value="1"/>
</dbReference>
<sequence>MLAMVAGVGVFTYPAAANWYNDRLHASQVHSYVGAVTRLPDAELEAAVQAARDYNALLPNGPLRDPYALDAEGNPIPIGEGKDAYEQTLRFEELGMMGELLIPKIGVDLPIFHDTDEKSLDAGVGHLYGSALPVGGKNTHSVLTAHSGIPGATLFTDLNKLRKKDQFQVVVAGETLTYEVDQILRVLPTDLDALRQIPGGDYVTLVTCTPIGVNSHRLLVRGHRIPTPEEALPAHQQPMRVHRVRRSWVRRRSGWRRVRCCLRSGWSG</sequence>
<dbReference type="AlphaFoldDB" id="A0A2S9QPI7"/>
<gene>
    <name evidence="3" type="ORF">B4915_06590</name>
</gene>
<comment type="caution">
    <text evidence="3">The sequence shown here is derived from an EMBL/GenBank/DDBJ whole genome shotgun (WGS) entry which is preliminary data.</text>
</comment>
<dbReference type="NCBIfam" id="NF033745">
    <property type="entry name" value="class_C_sortase"/>
    <property type="match status" value="1"/>
</dbReference>
<protein>
    <recommendedName>
        <fullName evidence="5">Class C sortase</fullName>
    </recommendedName>
</protein>
<dbReference type="GO" id="GO:0016787">
    <property type="term" value="F:hydrolase activity"/>
    <property type="evidence" value="ECO:0007669"/>
    <property type="project" value="UniProtKB-KW"/>
</dbReference>
<feature type="active site" description="Acyl-thioester intermediate" evidence="2">
    <location>
        <position position="208"/>
    </location>
</feature>
<dbReference type="Gene3D" id="2.40.260.10">
    <property type="entry name" value="Sortase"/>
    <property type="match status" value="1"/>
</dbReference>
<keyword evidence="4" id="KW-1185">Reference proteome</keyword>
<organism evidence="3 4">
    <name type="scientific">Leucobacter massiliensis</name>
    <dbReference type="NCBI Taxonomy" id="1686285"/>
    <lineage>
        <taxon>Bacteria</taxon>
        <taxon>Bacillati</taxon>
        <taxon>Actinomycetota</taxon>
        <taxon>Actinomycetes</taxon>
        <taxon>Micrococcales</taxon>
        <taxon>Microbacteriaceae</taxon>
        <taxon>Leucobacter</taxon>
    </lineage>
</organism>
<name>A0A2S9QPI7_9MICO</name>
<proteinExistence type="predicted"/>
<keyword evidence="1" id="KW-0378">Hydrolase</keyword>
<dbReference type="Proteomes" id="UP000238650">
    <property type="component" value="Unassembled WGS sequence"/>
</dbReference>
<dbReference type="EMBL" id="MWZD01000016">
    <property type="protein sequence ID" value="PRI11492.1"/>
    <property type="molecule type" value="Genomic_DNA"/>
</dbReference>
<evidence type="ECO:0008006" key="5">
    <source>
        <dbReference type="Google" id="ProtNLM"/>
    </source>
</evidence>
<evidence type="ECO:0000313" key="3">
    <source>
        <dbReference type="EMBL" id="PRI11492.1"/>
    </source>
</evidence>
<dbReference type="InterPro" id="IPR005754">
    <property type="entry name" value="Sortase"/>
</dbReference>
<dbReference type="InterPro" id="IPR042002">
    <property type="entry name" value="Sortase_C"/>
</dbReference>
<evidence type="ECO:0000256" key="1">
    <source>
        <dbReference type="ARBA" id="ARBA00022801"/>
    </source>
</evidence>
<dbReference type="SUPFAM" id="SSF63817">
    <property type="entry name" value="Sortase"/>
    <property type="match status" value="1"/>
</dbReference>